<gene>
    <name evidence="1" type="ORF">GX523_10675</name>
</gene>
<evidence type="ECO:0000313" key="2">
    <source>
        <dbReference type="Proteomes" id="UP000553059"/>
    </source>
</evidence>
<reference evidence="1 2" key="1">
    <citation type="journal article" date="2020" name="Biotechnol. Biofuels">
        <title>New insights from the biogas microbiome by comprehensive genome-resolved metagenomics of nearly 1600 species originating from multiple anaerobic digesters.</title>
        <authorList>
            <person name="Campanaro S."/>
            <person name="Treu L."/>
            <person name="Rodriguez-R L.M."/>
            <person name="Kovalovszki A."/>
            <person name="Ziels R.M."/>
            <person name="Maus I."/>
            <person name="Zhu X."/>
            <person name="Kougias P.G."/>
            <person name="Basile A."/>
            <person name="Luo G."/>
            <person name="Schluter A."/>
            <person name="Konstantinidis K.T."/>
            <person name="Angelidaki I."/>
        </authorList>
    </citation>
    <scope>NUCLEOTIDE SEQUENCE [LARGE SCALE GENOMIC DNA]</scope>
    <source>
        <strain evidence="1">AS05jafATM_4</strain>
    </source>
</reference>
<comment type="caution">
    <text evidence="1">The sequence shown here is derived from an EMBL/GenBank/DDBJ whole genome shotgun (WGS) entry which is preliminary data.</text>
</comment>
<dbReference type="Proteomes" id="UP000553059">
    <property type="component" value="Unassembled WGS sequence"/>
</dbReference>
<evidence type="ECO:0000313" key="1">
    <source>
        <dbReference type="EMBL" id="HHY27184.1"/>
    </source>
</evidence>
<proteinExistence type="predicted"/>
<dbReference type="EMBL" id="DUTF01000241">
    <property type="protein sequence ID" value="HHY27184.1"/>
    <property type="molecule type" value="Genomic_DNA"/>
</dbReference>
<protein>
    <submittedName>
        <fullName evidence="1">Uncharacterized protein</fullName>
    </submittedName>
</protein>
<organism evidence="1 2">
    <name type="scientific">Desulfitobacterium dehalogenans</name>
    <dbReference type="NCBI Taxonomy" id="36854"/>
    <lineage>
        <taxon>Bacteria</taxon>
        <taxon>Bacillati</taxon>
        <taxon>Bacillota</taxon>
        <taxon>Clostridia</taxon>
        <taxon>Eubacteriales</taxon>
        <taxon>Desulfitobacteriaceae</taxon>
        <taxon>Desulfitobacterium</taxon>
    </lineage>
</organism>
<accession>A0A7C6Z4V8</accession>
<dbReference type="AlphaFoldDB" id="A0A7C6Z4V8"/>
<sequence length="63" mass="7334">MTKYTKYEKVKSMSVEELAKEIIRLDITDEFCDNSCCSGEAEIECPHDVECCVRWLNKEIPDD</sequence>
<name>A0A7C6Z4V8_9FIRM</name>